<evidence type="ECO:0000256" key="2">
    <source>
        <dbReference type="SAM" id="SignalP"/>
    </source>
</evidence>
<feature type="region of interest" description="Disordered" evidence="1">
    <location>
        <begin position="63"/>
        <end position="118"/>
    </location>
</feature>
<feature type="chain" id="PRO_5045579648" description="Acid-shock protein" evidence="2">
    <location>
        <begin position="25"/>
        <end position="118"/>
    </location>
</feature>
<proteinExistence type="predicted"/>
<accession>A0ABX3XFU7</accession>
<organism evidence="3 4">
    <name type="scientific">Lonsdalea iberica</name>
    <dbReference type="NCBI Taxonomy" id="1082703"/>
    <lineage>
        <taxon>Bacteria</taxon>
        <taxon>Pseudomonadati</taxon>
        <taxon>Pseudomonadota</taxon>
        <taxon>Gammaproteobacteria</taxon>
        <taxon>Enterobacterales</taxon>
        <taxon>Pectobacteriaceae</taxon>
        <taxon>Lonsdalea</taxon>
    </lineage>
</organism>
<evidence type="ECO:0000313" key="3">
    <source>
        <dbReference type="EMBL" id="OSN10323.1"/>
    </source>
</evidence>
<name>A0ABX3XFU7_9GAMM</name>
<feature type="compositionally biased region" description="Basic and acidic residues" evidence="1">
    <location>
        <begin position="63"/>
        <end position="75"/>
    </location>
</feature>
<evidence type="ECO:0008006" key="5">
    <source>
        <dbReference type="Google" id="ProtNLM"/>
    </source>
</evidence>
<dbReference type="EMBL" id="LUTQ01000023">
    <property type="protein sequence ID" value="OSN10323.1"/>
    <property type="molecule type" value="Genomic_DNA"/>
</dbReference>
<dbReference type="RefSeq" id="WP_094101109.1">
    <property type="nucleotide sequence ID" value="NZ_LUTQ01000023.1"/>
</dbReference>
<evidence type="ECO:0000256" key="1">
    <source>
        <dbReference type="SAM" id="MobiDB-lite"/>
    </source>
</evidence>
<feature type="signal peptide" evidence="2">
    <location>
        <begin position="1"/>
        <end position="24"/>
    </location>
</feature>
<sequence length="118" mass="12920">MHFKPVFLGALLATSALSFTAANAAVDPVYNGNVKAPVVTDHGRVETTSHDIGTHSAKKVEAERQAAKTHAENHQKTVQKKNTQLHEKVQAKKSAVQHHANNVNSPKEKQQELFPPKK</sequence>
<keyword evidence="2" id="KW-0732">Signal</keyword>
<gene>
    <name evidence="3" type="ORF">AU512_09100</name>
</gene>
<protein>
    <recommendedName>
        <fullName evidence="5">Acid-shock protein</fullName>
    </recommendedName>
</protein>
<comment type="caution">
    <text evidence="3">The sequence shown here is derived from an EMBL/GenBank/DDBJ whole genome shotgun (WGS) entry which is preliminary data.</text>
</comment>
<keyword evidence="4" id="KW-1185">Reference proteome</keyword>
<dbReference type="Proteomes" id="UP000194040">
    <property type="component" value="Unassembled WGS sequence"/>
</dbReference>
<reference evidence="3 4" key="1">
    <citation type="submission" date="2016-02" db="EMBL/GenBank/DDBJ databases">
        <title>Species-wide whole genome sequencing reveals diversity, host range in Lonsdalea quercina.</title>
        <authorList>
            <person name="Li Y."/>
        </authorList>
    </citation>
    <scope>NUCLEOTIDE SEQUENCE [LARGE SCALE GENOMIC DNA]</scope>
    <source>
        <strain evidence="3 4">LMG 26265</strain>
    </source>
</reference>
<evidence type="ECO:0000313" key="4">
    <source>
        <dbReference type="Proteomes" id="UP000194040"/>
    </source>
</evidence>